<dbReference type="EMBL" id="CP080095">
    <property type="protein sequence ID" value="QYD70157.1"/>
    <property type="molecule type" value="Genomic_DNA"/>
</dbReference>
<evidence type="ECO:0000313" key="2">
    <source>
        <dbReference type="Proteomes" id="UP000826462"/>
    </source>
</evidence>
<dbReference type="Proteomes" id="UP000826462">
    <property type="component" value="Chromosome 1"/>
</dbReference>
<dbReference type="RefSeq" id="WP_219799484.1">
    <property type="nucleotide sequence ID" value="NZ_CP080095.1"/>
</dbReference>
<proteinExistence type="predicted"/>
<name>A0ABX8UME6_9BURK</name>
<keyword evidence="2" id="KW-1185">Reference proteome</keyword>
<sequence>MDFVSLPDLRRVVRGFDLRIDAARAISHIELAKANGSTDLQPATDLRNFFNACAAACDAVIGDEGGGA</sequence>
<organism evidence="1 2">
    <name type="scientific">Paraburkholderia edwinii</name>
    <dbReference type="NCBI Taxonomy" id="2861782"/>
    <lineage>
        <taxon>Bacteria</taxon>
        <taxon>Pseudomonadati</taxon>
        <taxon>Pseudomonadota</taxon>
        <taxon>Betaproteobacteria</taxon>
        <taxon>Burkholderiales</taxon>
        <taxon>Burkholderiaceae</taxon>
        <taxon>Paraburkholderia</taxon>
    </lineage>
</organism>
<gene>
    <name evidence="1" type="ORF">KZJ38_07580</name>
</gene>
<evidence type="ECO:0000313" key="1">
    <source>
        <dbReference type="EMBL" id="QYD70157.1"/>
    </source>
</evidence>
<accession>A0ABX8UME6</accession>
<protein>
    <submittedName>
        <fullName evidence="1">Uncharacterized protein</fullName>
    </submittedName>
</protein>
<reference evidence="1 2" key="1">
    <citation type="submission" date="2021-07" db="EMBL/GenBank/DDBJ databases">
        <title>Paraburkholderia edwinii protects Aspergillus sp. from phenazines by acting as a toxin sponge.</title>
        <authorList>
            <person name="Dahlstrom K.M."/>
            <person name="Newman D.K."/>
        </authorList>
    </citation>
    <scope>NUCLEOTIDE SEQUENCE [LARGE SCALE GENOMIC DNA]</scope>
    <source>
        <strain evidence="1 2">Pe01</strain>
    </source>
</reference>